<gene>
    <name evidence="2" type="ORF">Q4494_00525</name>
</gene>
<proteinExistence type="predicted"/>
<dbReference type="CDD" id="cd13520">
    <property type="entry name" value="PBP2_TAXI_TRAP"/>
    <property type="match status" value="1"/>
</dbReference>
<dbReference type="InterPro" id="IPR011852">
    <property type="entry name" value="TRAP_TAXI"/>
</dbReference>
<dbReference type="Proteomes" id="UP001169823">
    <property type="component" value="Unassembled WGS sequence"/>
</dbReference>
<keyword evidence="1" id="KW-0732">Signal</keyword>
<reference evidence="2" key="1">
    <citation type="submission" date="2023-07" db="EMBL/GenBank/DDBJ databases">
        <title>Genome content predicts the carbon catabolic preferences of heterotrophic bacteria.</title>
        <authorList>
            <person name="Gralka M."/>
        </authorList>
    </citation>
    <scope>NUCLEOTIDE SEQUENCE</scope>
    <source>
        <strain evidence="2">I2M02</strain>
    </source>
</reference>
<dbReference type="AlphaFoldDB" id="A0AAW7XPB0"/>
<feature type="chain" id="PRO_5043678612" evidence="1">
    <location>
        <begin position="24"/>
        <end position="308"/>
    </location>
</feature>
<dbReference type="NCBIfam" id="TIGR02122">
    <property type="entry name" value="TRAP_TAXI"/>
    <property type="match status" value="1"/>
</dbReference>
<dbReference type="Pfam" id="PF16868">
    <property type="entry name" value="NMT1_3"/>
    <property type="match status" value="1"/>
</dbReference>
<comment type="caution">
    <text evidence="2">The sequence shown here is derived from an EMBL/GenBank/DDBJ whole genome shotgun (WGS) entry which is preliminary data.</text>
</comment>
<dbReference type="PANTHER" id="PTHR42941:SF1">
    <property type="entry name" value="SLL1037 PROTEIN"/>
    <property type="match status" value="1"/>
</dbReference>
<dbReference type="EMBL" id="JAUOPJ010000001">
    <property type="protein sequence ID" value="MDO6455547.1"/>
    <property type="molecule type" value="Genomic_DNA"/>
</dbReference>
<evidence type="ECO:0000313" key="2">
    <source>
        <dbReference type="EMBL" id="MDO6455547.1"/>
    </source>
</evidence>
<evidence type="ECO:0000256" key="1">
    <source>
        <dbReference type="SAM" id="SignalP"/>
    </source>
</evidence>
<organism evidence="2 3">
    <name type="scientific">Celeribacter halophilus</name>
    <dbReference type="NCBI Taxonomy" id="576117"/>
    <lineage>
        <taxon>Bacteria</taxon>
        <taxon>Pseudomonadati</taxon>
        <taxon>Pseudomonadota</taxon>
        <taxon>Alphaproteobacteria</taxon>
        <taxon>Rhodobacterales</taxon>
        <taxon>Roseobacteraceae</taxon>
        <taxon>Celeribacter</taxon>
    </lineage>
</organism>
<accession>A0AAW7XPB0</accession>
<name>A0AAW7XPB0_9RHOB</name>
<dbReference type="RefSeq" id="WP_216045425.1">
    <property type="nucleotide sequence ID" value="NZ_JAHKPE010000031.1"/>
</dbReference>
<feature type="signal peptide" evidence="1">
    <location>
        <begin position="1"/>
        <end position="23"/>
    </location>
</feature>
<protein>
    <submittedName>
        <fullName evidence="2">TAXI family TRAP transporter solute-binding subunit</fullName>
    </submittedName>
</protein>
<evidence type="ECO:0000313" key="3">
    <source>
        <dbReference type="Proteomes" id="UP001169823"/>
    </source>
</evidence>
<dbReference type="PANTHER" id="PTHR42941">
    <property type="entry name" value="SLL1037 PROTEIN"/>
    <property type="match status" value="1"/>
</dbReference>
<sequence>MRNLLKTVCLAAVVGSVSVAANAEEYRIGTASVGGAFFPVGQSISNLVNKYAGDDLSMVPIVTQGSVQNPRLVAAGEVELGITSANLAADAVNGTGPYKDDPMELKALGPLHPSVLHMVVPANSDIKSFADLRGKRIAVGPAGGGTLGFLNNIMPVYDMTLDDITPSFLSYGDGFSQLSDGNVDAALALSGYPAAAVMQAGASTDLRMITMDPDKLATILEQNPAYSTFQIPTDVYDMPEEATVLGVTNMLVVRSDMSADVAERIASAIYDHLDEFAAENANAAQIDKARAASLSIDLHEGAAAYFAQ</sequence>